<name>X1BNU8_9ZZZZ</name>
<dbReference type="AlphaFoldDB" id="X1BNU8"/>
<organism evidence="1">
    <name type="scientific">marine sediment metagenome</name>
    <dbReference type="NCBI Taxonomy" id="412755"/>
    <lineage>
        <taxon>unclassified sequences</taxon>
        <taxon>metagenomes</taxon>
        <taxon>ecological metagenomes</taxon>
    </lineage>
</organism>
<sequence length="44" mass="5287">MVYSNIENLVLWARSELDGSALEFCVSEYWSNGELEYWEKKKRL</sequence>
<protein>
    <submittedName>
        <fullName evidence="1">Uncharacterized protein</fullName>
    </submittedName>
</protein>
<reference evidence="1" key="1">
    <citation type="journal article" date="2014" name="Front. Microbiol.">
        <title>High frequency of phylogenetically diverse reductive dehalogenase-homologous genes in deep subseafloor sedimentary metagenomes.</title>
        <authorList>
            <person name="Kawai M."/>
            <person name="Futagami T."/>
            <person name="Toyoda A."/>
            <person name="Takaki Y."/>
            <person name="Nishi S."/>
            <person name="Hori S."/>
            <person name="Arai W."/>
            <person name="Tsubouchi T."/>
            <person name="Morono Y."/>
            <person name="Uchiyama I."/>
            <person name="Ito T."/>
            <person name="Fujiyama A."/>
            <person name="Inagaki F."/>
            <person name="Takami H."/>
        </authorList>
    </citation>
    <scope>NUCLEOTIDE SEQUENCE</scope>
    <source>
        <strain evidence="1">Expedition CK06-06</strain>
    </source>
</reference>
<gene>
    <name evidence="1" type="ORF">S01H4_47135</name>
</gene>
<dbReference type="EMBL" id="BART01026418">
    <property type="protein sequence ID" value="GAG96670.1"/>
    <property type="molecule type" value="Genomic_DNA"/>
</dbReference>
<proteinExistence type="predicted"/>
<comment type="caution">
    <text evidence="1">The sequence shown here is derived from an EMBL/GenBank/DDBJ whole genome shotgun (WGS) entry which is preliminary data.</text>
</comment>
<evidence type="ECO:0000313" key="1">
    <source>
        <dbReference type="EMBL" id="GAG96670.1"/>
    </source>
</evidence>
<accession>X1BNU8</accession>